<feature type="domain" description="HTH merR-type" evidence="2">
    <location>
        <begin position="9"/>
        <end position="50"/>
    </location>
</feature>
<gene>
    <name evidence="3" type="ORF">GCM10023147_44810</name>
</gene>
<evidence type="ECO:0000256" key="1">
    <source>
        <dbReference type="SAM" id="MobiDB-lite"/>
    </source>
</evidence>
<dbReference type="EMBL" id="BAABFR010000108">
    <property type="protein sequence ID" value="GAA4403391.1"/>
    <property type="molecule type" value="Genomic_DNA"/>
</dbReference>
<feature type="region of interest" description="Disordered" evidence="1">
    <location>
        <begin position="53"/>
        <end position="80"/>
    </location>
</feature>
<dbReference type="SUPFAM" id="SSF46955">
    <property type="entry name" value="Putative DNA-binding domain"/>
    <property type="match status" value="1"/>
</dbReference>
<dbReference type="Proteomes" id="UP001500635">
    <property type="component" value="Unassembled WGS sequence"/>
</dbReference>
<evidence type="ECO:0000313" key="4">
    <source>
        <dbReference type="Proteomes" id="UP001500635"/>
    </source>
</evidence>
<proteinExistence type="predicted"/>
<keyword evidence="4" id="KW-1185">Reference proteome</keyword>
<dbReference type="InterPro" id="IPR000551">
    <property type="entry name" value="MerR-type_HTH_dom"/>
</dbReference>
<name>A0ABP8KC69_9ACTN</name>
<evidence type="ECO:0000313" key="3">
    <source>
        <dbReference type="EMBL" id="GAA4403391.1"/>
    </source>
</evidence>
<protein>
    <recommendedName>
        <fullName evidence="2">HTH merR-type domain-containing protein</fullName>
    </recommendedName>
</protein>
<dbReference type="InterPro" id="IPR009061">
    <property type="entry name" value="DNA-bd_dom_put_sf"/>
</dbReference>
<organism evidence="3 4">
    <name type="scientific">Tsukamurella soli</name>
    <dbReference type="NCBI Taxonomy" id="644556"/>
    <lineage>
        <taxon>Bacteria</taxon>
        <taxon>Bacillati</taxon>
        <taxon>Actinomycetota</taxon>
        <taxon>Actinomycetes</taxon>
        <taxon>Mycobacteriales</taxon>
        <taxon>Tsukamurellaceae</taxon>
        <taxon>Tsukamurella</taxon>
    </lineage>
</organism>
<dbReference type="RefSeq" id="WP_385922909.1">
    <property type="nucleotide sequence ID" value="NZ_BAABFR010000108.1"/>
</dbReference>
<accession>A0ABP8KC69</accession>
<evidence type="ECO:0000259" key="2">
    <source>
        <dbReference type="Pfam" id="PF13411"/>
    </source>
</evidence>
<reference evidence="4" key="1">
    <citation type="journal article" date="2019" name="Int. J. Syst. Evol. Microbiol.">
        <title>The Global Catalogue of Microorganisms (GCM) 10K type strain sequencing project: providing services to taxonomists for standard genome sequencing and annotation.</title>
        <authorList>
            <consortium name="The Broad Institute Genomics Platform"/>
            <consortium name="The Broad Institute Genome Sequencing Center for Infectious Disease"/>
            <person name="Wu L."/>
            <person name="Ma J."/>
        </authorList>
    </citation>
    <scope>NUCLEOTIDE SEQUENCE [LARGE SCALE GENOMIC DNA]</scope>
    <source>
        <strain evidence="4">JCM 17688</strain>
    </source>
</reference>
<sequence>MDITLLTKGQVARRLGLSPERVRQLSESGALACQHTPLGRLYDPDEVDRYAATRAADTRRSHRSVERRDSSSRDGGADGE</sequence>
<dbReference type="Pfam" id="PF13411">
    <property type="entry name" value="MerR_1"/>
    <property type="match status" value="1"/>
</dbReference>
<comment type="caution">
    <text evidence="3">The sequence shown here is derived from an EMBL/GenBank/DDBJ whole genome shotgun (WGS) entry which is preliminary data.</text>
</comment>